<evidence type="ECO:0000313" key="3">
    <source>
        <dbReference type="Proteomes" id="UP000820818"/>
    </source>
</evidence>
<comment type="caution">
    <text evidence="2">The sequence shown here is derived from an EMBL/GenBank/DDBJ whole genome shotgun (WGS) entry which is preliminary data.</text>
</comment>
<dbReference type="EMBL" id="WJBH02000003">
    <property type="protein sequence ID" value="KAI9561225.1"/>
    <property type="molecule type" value="Genomic_DNA"/>
</dbReference>
<name>A0AAD5PZL5_9CRUS</name>
<evidence type="ECO:0000256" key="1">
    <source>
        <dbReference type="SAM" id="MobiDB-lite"/>
    </source>
</evidence>
<evidence type="ECO:0000313" key="2">
    <source>
        <dbReference type="EMBL" id="KAI9561225.1"/>
    </source>
</evidence>
<protein>
    <submittedName>
        <fullName evidence="2">Uncharacterized protein</fullName>
    </submittedName>
</protein>
<dbReference type="Proteomes" id="UP000820818">
    <property type="component" value="Linkage Group LG3"/>
</dbReference>
<gene>
    <name evidence="2" type="ORF">GHT06_012181</name>
</gene>
<dbReference type="AlphaFoldDB" id="A0AAD5PZL5"/>
<feature type="region of interest" description="Disordered" evidence="1">
    <location>
        <begin position="37"/>
        <end position="62"/>
    </location>
</feature>
<reference evidence="2 3" key="1">
    <citation type="submission" date="2022-05" db="EMBL/GenBank/DDBJ databases">
        <title>A multi-omics perspective on studying reproductive biology in Daphnia sinensis.</title>
        <authorList>
            <person name="Jia J."/>
        </authorList>
    </citation>
    <scope>NUCLEOTIDE SEQUENCE [LARGE SCALE GENOMIC DNA]</scope>
    <source>
        <strain evidence="2 3">WSL</strain>
    </source>
</reference>
<accession>A0AAD5PZL5</accession>
<proteinExistence type="predicted"/>
<organism evidence="2 3">
    <name type="scientific">Daphnia sinensis</name>
    <dbReference type="NCBI Taxonomy" id="1820382"/>
    <lineage>
        <taxon>Eukaryota</taxon>
        <taxon>Metazoa</taxon>
        <taxon>Ecdysozoa</taxon>
        <taxon>Arthropoda</taxon>
        <taxon>Crustacea</taxon>
        <taxon>Branchiopoda</taxon>
        <taxon>Diplostraca</taxon>
        <taxon>Cladocera</taxon>
        <taxon>Anomopoda</taxon>
        <taxon>Daphniidae</taxon>
        <taxon>Daphnia</taxon>
        <taxon>Daphnia similis group</taxon>
    </lineage>
</organism>
<keyword evidence="3" id="KW-1185">Reference proteome</keyword>
<sequence>MKIDQQFNESSGHPPFTSISTAECAIQVELDEPELYRPLQLDKSTQTEMSSFPKPKKLKKWK</sequence>